<evidence type="ECO:0000313" key="6">
    <source>
        <dbReference type="EMBL" id="GIZ01747.1"/>
    </source>
</evidence>
<organism evidence="6 7">
    <name type="scientific">Caerostris extrusa</name>
    <name type="common">Bark spider</name>
    <name type="synonym">Caerostris bankana</name>
    <dbReference type="NCBI Taxonomy" id="172846"/>
    <lineage>
        <taxon>Eukaryota</taxon>
        <taxon>Metazoa</taxon>
        <taxon>Ecdysozoa</taxon>
        <taxon>Arthropoda</taxon>
        <taxon>Chelicerata</taxon>
        <taxon>Arachnida</taxon>
        <taxon>Araneae</taxon>
        <taxon>Araneomorphae</taxon>
        <taxon>Entelegynae</taxon>
        <taxon>Araneoidea</taxon>
        <taxon>Araneidae</taxon>
        <taxon>Caerostris</taxon>
    </lineage>
</organism>
<protein>
    <submittedName>
        <fullName evidence="6">Angiotensin-converting enzyme</fullName>
    </submittedName>
</protein>
<evidence type="ECO:0000256" key="5">
    <source>
        <dbReference type="PROSITE-ProRule" id="PRU01355"/>
    </source>
</evidence>
<reference evidence="6 7" key="1">
    <citation type="submission" date="2021-06" db="EMBL/GenBank/DDBJ databases">
        <title>Caerostris extrusa draft genome.</title>
        <authorList>
            <person name="Kono N."/>
            <person name="Arakawa K."/>
        </authorList>
    </citation>
    <scope>NUCLEOTIDE SEQUENCE [LARGE SCALE GENOMIC DNA]</scope>
</reference>
<dbReference type="SUPFAM" id="SSF55486">
    <property type="entry name" value="Metalloproteases ('zincins'), catalytic domain"/>
    <property type="match status" value="1"/>
</dbReference>
<accession>A0AAV4Y6I0</accession>
<gene>
    <name evidence="6" type="primary">ACE</name>
    <name evidence="6" type="ORF">CEXT_220271</name>
</gene>
<comment type="caution">
    <text evidence="5">Lacks conserved residue(s) required for the propagation of feature annotation.</text>
</comment>
<evidence type="ECO:0000256" key="3">
    <source>
        <dbReference type="ARBA" id="ARBA00023157"/>
    </source>
</evidence>
<evidence type="ECO:0000256" key="2">
    <source>
        <dbReference type="ARBA" id="ARBA00022729"/>
    </source>
</evidence>
<name>A0AAV4Y6I0_CAEEX</name>
<comment type="similarity">
    <text evidence="1 5">Belongs to the peptidase M2 family.</text>
</comment>
<keyword evidence="4" id="KW-0325">Glycoprotein</keyword>
<dbReference type="GO" id="GO:0008237">
    <property type="term" value="F:metallopeptidase activity"/>
    <property type="evidence" value="ECO:0007669"/>
    <property type="project" value="InterPro"/>
</dbReference>
<keyword evidence="2" id="KW-0732">Signal</keyword>
<dbReference type="Proteomes" id="UP001054945">
    <property type="component" value="Unassembled WGS sequence"/>
</dbReference>
<dbReference type="GO" id="GO:0005886">
    <property type="term" value="C:plasma membrane"/>
    <property type="evidence" value="ECO:0007669"/>
    <property type="project" value="TreeGrafter"/>
</dbReference>
<sequence>MDAIFPIVQPYPNRTGLFDVTDVMNEKKMKAIDMFIMAEDFFTSMGLMKMKPHFWRYSQFQKPKNRNMSCLASAYDFYDGKDYSNPEYLRSRGLLKEREVMDEKKKYQGLCPPVKRTEKDFDIGAKHHIAFNVEYFRRLLREGKSKPWHEILSIFSNNTYNKLDSSAMLEYFEPLKQWLKKQNKGVFIGWKSKDLMSCPR</sequence>
<evidence type="ECO:0000313" key="7">
    <source>
        <dbReference type="Proteomes" id="UP001054945"/>
    </source>
</evidence>
<proteinExistence type="inferred from homology"/>
<dbReference type="GO" id="GO:0006508">
    <property type="term" value="P:proteolysis"/>
    <property type="evidence" value="ECO:0007669"/>
    <property type="project" value="InterPro"/>
</dbReference>
<dbReference type="GO" id="GO:0008241">
    <property type="term" value="F:peptidyl-dipeptidase activity"/>
    <property type="evidence" value="ECO:0007669"/>
    <property type="project" value="InterPro"/>
</dbReference>
<dbReference type="PANTHER" id="PTHR10514">
    <property type="entry name" value="ANGIOTENSIN-CONVERTING ENZYME"/>
    <property type="match status" value="1"/>
</dbReference>
<dbReference type="PROSITE" id="PS52011">
    <property type="entry name" value="PEPTIDASE_M2"/>
    <property type="match status" value="2"/>
</dbReference>
<dbReference type="AlphaFoldDB" id="A0AAV4Y6I0"/>
<dbReference type="InterPro" id="IPR001548">
    <property type="entry name" value="Peptidase_M2"/>
</dbReference>
<evidence type="ECO:0000256" key="4">
    <source>
        <dbReference type="ARBA" id="ARBA00023180"/>
    </source>
</evidence>
<dbReference type="EMBL" id="BPLR01001345">
    <property type="protein sequence ID" value="GIZ01747.1"/>
    <property type="molecule type" value="Genomic_DNA"/>
</dbReference>
<comment type="caution">
    <text evidence="6">The sequence shown here is derived from an EMBL/GenBank/DDBJ whole genome shotgun (WGS) entry which is preliminary data.</text>
</comment>
<keyword evidence="3" id="KW-1015">Disulfide bond</keyword>
<evidence type="ECO:0000256" key="1">
    <source>
        <dbReference type="ARBA" id="ARBA00008139"/>
    </source>
</evidence>
<dbReference type="PANTHER" id="PTHR10514:SF27">
    <property type="entry name" value="ANGIOTENSIN-CONVERTING ENZYME"/>
    <property type="match status" value="1"/>
</dbReference>
<dbReference type="Pfam" id="PF01401">
    <property type="entry name" value="Peptidase_M2"/>
    <property type="match status" value="2"/>
</dbReference>
<keyword evidence="7" id="KW-1185">Reference proteome</keyword>